<evidence type="ECO:0000256" key="2">
    <source>
        <dbReference type="SAM" id="MobiDB-lite"/>
    </source>
</evidence>
<evidence type="ECO:0000256" key="3">
    <source>
        <dbReference type="SAM" id="Phobius"/>
    </source>
</evidence>
<dbReference type="PANTHER" id="PTHR36143">
    <property type="entry name" value="OS08G0177500 PROTEIN"/>
    <property type="match status" value="1"/>
</dbReference>
<feature type="transmembrane region" description="Helical" evidence="3">
    <location>
        <begin position="20"/>
        <end position="37"/>
    </location>
</feature>
<keyword evidence="3" id="KW-0472">Membrane</keyword>
<sequence length="571" mass="64256">MALGSKGSGGGGSKRGRPYGMMLLLAFGAAVLGVMVLHKLRERHIFTLLIKDKDHDLLALQLLLQVSPFSLSLNTHIHQRAHTRLNTLNIKLNSKDKAHRLILVKSSSVMTKERESAKEMKRKVEELKAKTYSLRTQKMELINKKETEIGQLKHQIEKPTNIWSVSTDDPSNPAVNLTSEAVSDKTGNWKHTELEASFKDEQLEKSYVHDDGKPSSVKGEGDIKVVTEGTELKETHGEQKHKFENGRDGEASRERINAVEKNTEENHRREKDLGDSMSSLFENPQGKEGFIERGENEKINKTEVTAMTVNGGLNSENGGSDAMTTNGKMEMKLKRQDKSGSKVRDDSERTITRAINRRRIISREMATSENGVAKRMGGNIITVIPHQKRRKVIRRDGRLHQNDNTFAVDKVSVEGNTFDHYNVKGLRRADRVDFREKRGVDSSEVNSEQYKTYESEEKQSEDSKQGVIFGDSSFIQTAKDTRAISANSTQQVGNSDDLLSKDGQLENKQASQYEEDQKISQVTNADSSTNSMEQKEVKVVKQEEDINAGERSESSEVKHVKQQPEETEVHQ</sequence>
<name>A0A835H0E5_9MAGN</name>
<reference evidence="4 5" key="1">
    <citation type="submission" date="2020-10" db="EMBL/GenBank/DDBJ databases">
        <title>The Coptis chinensis genome and diversification of protoberbering-type alkaloids.</title>
        <authorList>
            <person name="Wang B."/>
            <person name="Shu S."/>
            <person name="Song C."/>
            <person name="Liu Y."/>
        </authorList>
    </citation>
    <scope>NUCLEOTIDE SEQUENCE [LARGE SCALE GENOMIC DNA]</scope>
    <source>
        <strain evidence="4">HL-2020</strain>
        <tissue evidence="4">Leaf</tissue>
    </source>
</reference>
<dbReference type="PANTHER" id="PTHR36143:SF4">
    <property type="entry name" value="OS08G0177500 PROTEIN"/>
    <property type="match status" value="1"/>
</dbReference>
<comment type="caution">
    <text evidence="4">The sequence shown here is derived from an EMBL/GenBank/DDBJ whole genome shotgun (WGS) entry which is preliminary data.</text>
</comment>
<feature type="compositionally biased region" description="Basic and acidic residues" evidence="2">
    <location>
        <begin position="451"/>
        <end position="464"/>
    </location>
</feature>
<evidence type="ECO:0008006" key="6">
    <source>
        <dbReference type="Google" id="ProtNLM"/>
    </source>
</evidence>
<feature type="region of interest" description="Disordered" evidence="2">
    <location>
        <begin position="485"/>
        <end position="571"/>
    </location>
</feature>
<feature type="compositionally biased region" description="Basic and acidic residues" evidence="2">
    <location>
        <begin position="533"/>
        <end position="571"/>
    </location>
</feature>
<keyword evidence="1" id="KW-0175">Coiled coil</keyword>
<feature type="coiled-coil region" evidence="1">
    <location>
        <begin position="110"/>
        <end position="137"/>
    </location>
</feature>
<evidence type="ECO:0000313" key="5">
    <source>
        <dbReference type="Proteomes" id="UP000631114"/>
    </source>
</evidence>
<dbReference type="OrthoDB" id="656845at2759"/>
<organism evidence="4 5">
    <name type="scientific">Coptis chinensis</name>
    <dbReference type="NCBI Taxonomy" id="261450"/>
    <lineage>
        <taxon>Eukaryota</taxon>
        <taxon>Viridiplantae</taxon>
        <taxon>Streptophyta</taxon>
        <taxon>Embryophyta</taxon>
        <taxon>Tracheophyta</taxon>
        <taxon>Spermatophyta</taxon>
        <taxon>Magnoliopsida</taxon>
        <taxon>Ranunculales</taxon>
        <taxon>Ranunculaceae</taxon>
        <taxon>Coptidoideae</taxon>
        <taxon>Coptis</taxon>
    </lineage>
</organism>
<proteinExistence type="predicted"/>
<feature type="region of interest" description="Disordered" evidence="2">
    <location>
        <begin position="233"/>
        <end position="297"/>
    </location>
</feature>
<keyword evidence="5" id="KW-1185">Reference proteome</keyword>
<evidence type="ECO:0000313" key="4">
    <source>
        <dbReference type="EMBL" id="KAF9590256.1"/>
    </source>
</evidence>
<accession>A0A835H0E5</accession>
<feature type="region of interest" description="Disordered" evidence="2">
    <location>
        <begin position="438"/>
        <end position="467"/>
    </location>
</feature>
<feature type="compositionally biased region" description="Basic and acidic residues" evidence="2">
    <location>
        <begin position="233"/>
        <end position="274"/>
    </location>
</feature>
<evidence type="ECO:0000256" key="1">
    <source>
        <dbReference type="SAM" id="Coils"/>
    </source>
</evidence>
<dbReference type="EMBL" id="JADFTS010000009">
    <property type="protein sequence ID" value="KAF9590256.1"/>
    <property type="molecule type" value="Genomic_DNA"/>
</dbReference>
<keyword evidence="3" id="KW-1133">Transmembrane helix</keyword>
<dbReference type="Proteomes" id="UP000631114">
    <property type="component" value="Unassembled WGS sequence"/>
</dbReference>
<keyword evidence="3" id="KW-0812">Transmembrane</keyword>
<feature type="compositionally biased region" description="Polar residues" evidence="2">
    <location>
        <begin position="485"/>
        <end position="494"/>
    </location>
</feature>
<protein>
    <recommendedName>
        <fullName evidence="6">Micronuclear linker histone polyprotein-like protein</fullName>
    </recommendedName>
</protein>
<feature type="compositionally biased region" description="Polar residues" evidence="2">
    <location>
        <begin position="519"/>
        <end position="532"/>
    </location>
</feature>
<gene>
    <name evidence="4" type="ORF">IFM89_032034</name>
</gene>
<dbReference type="AlphaFoldDB" id="A0A835H0E5"/>